<dbReference type="PROSITE" id="PS51257">
    <property type="entry name" value="PROKAR_LIPOPROTEIN"/>
    <property type="match status" value="1"/>
</dbReference>
<name>K9ZYV8_DEIPD</name>
<evidence type="ECO:0000313" key="2">
    <source>
        <dbReference type="EMBL" id="AFZ66838.1"/>
    </source>
</evidence>
<dbReference type="Proteomes" id="UP000010467">
    <property type="component" value="Chromosome"/>
</dbReference>
<keyword evidence="3" id="KW-1185">Reference proteome</keyword>
<reference evidence="3" key="1">
    <citation type="submission" date="2012-03" db="EMBL/GenBank/DDBJ databases">
        <title>Complete sequence of chromosome of Deinococcus peraridilitoris DSM 19664.</title>
        <authorList>
            <person name="Lucas S."/>
            <person name="Copeland A."/>
            <person name="Lapidus A."/>
            <person name="Glavina del Rio T."/>
            <person name="Dalin E."/>
            <person name="Tice H."/>
            <person name="Bruce D."/>
            <person name="Goodwin L."/>
            <person name="Pitluck S."/>
            <person name="Peters L."/>
            <person name="Mikhailova N."/>
            <person name="Lu M."/>
            <person name="Kyrpides N."/>
            <person name="Mavromatis K."/>
            <person name="Ivanova N."/>
            <person name="Brettin T."/>
            <person name="Detter J.C."/>
            <person name="Han C."/>
            <person name="Larimer F."/>
            <person name="Land M."/>
            <person name="Hauser L."/>
            <person name="Markowitz V."/>
            <person name="Cheng J.-F."/>
            <person name="Hugenholtz P."/>
            <person name="Woyke T."/>
            <person name="Wu D."/>
            <person name="Pukall R."/>
            <person name="Steenblock K."/>
            <person name="Brambilla E."/>
            <person name="Klenk H.-P."/>
            <person name="Eisen J.A."/>
        </authorList>
    </citation>
    <scope>NUCLEOTIDE SEQUENCE [LARGE SCALE GENOMIC DNA]</scope>
    <source>
        <strain evidence="3">DSM 19664 / LMG 22246 / CIP 109416 / KR-200</strain>
    </source>
</reference>
<dbReference type="RefSeq" id="WP_015235146.1">
    <property type="nucleotide sequence ID" value="NC_019793.1"/>
</dbReference>
<feature type="chain" id="PRO_5003938913" evidence="1">
    <location>
        <begin position="25"/>
        <end position="217"/>
    </location>
</feature>
<sequence>MITFHKTSLLWAALPLLASCGAIVGSFVPPQTVSNPANLDGAQLSSSSALQPAAVRGSIEYDTSKTSPPSPFADLKYPSDVPFGMRPHAMKLQVSLTRAIVTGTCAFPENVKLTVQSFSAAVSDASGQAILSGQPNLTVTLTKTSSGLASASYAVSQHTLSVSADRAATDQAINILTSGGQNHASAGAQILADKDELAGCSIQFTLGGTSITLSNFS</sequence>
<organism evidence="2 3">
    <name type="scientific">Deinococcus peraridilitoris (strain DSM 19664 / LMG 22246 / CIP 109416 / KR-200)</name>
    <dbReference type="NCBI Taxonomy" id="937777"/>
    <lineage>
        <taxon>Bacteria</taxon>
        <taxon>Thermotogati</taxon>
        <taxon>Deinococcota</taxon>
        <taxon>Deinococci</taxon>
        <taxon>Deinococcales</taxon>
        <taxon>Deinococcaceae</taxon>
        <taxon>Deinococcus</taxon>
    </lineage>
</organism>
<dbReference type="PATRIC" id="fig|937777.3.peg.1291"/>
<dbReference type="EMBL" id="CP003382">
    <property type="protein sequence ID" value="AFZ66838.1"/>
    <property type="molecule type" value="Genomic_DNA"/>
</dbReference>
<dbReference type="OrthoDB" id="69281at2"/>
<proteinExistence type="predicted"/>
<gene>
    <name evidence="2" type="ordered locus">Deipe_1288</name>
</gene>
<evidence type="ECO:0000313" key="3">
    <source>
        <dbReference type="Proteomes" id="UP000010467"/>
    </source>
</evidence>
<feature type="signal peptide" evidence="1">
    <location>
        <begin position="1"/>
        <end position="24"/>
    </location>
</feature>
<keyword evidence="1" id="KW-0732">Signal</keyword>
<protein>
    <submittedName>
        <fullName evidence="2">Uncharacterized protein</fullName>
    </submittedName>
</protein>
<dbReference type="HOGENOM" id="CLU_1270575_0_0_0"/>
<dbReference type="KEGG" id="dpd:Deipe_1288"/>
<accession>K9ZYV8</accession>
<dbReference type="AlphaFoldDB" id="K9ZYV8"/>
<evidence type="ECO:0000256" key="1">
    <source>
        <dbReference type="SAM" id="SignalP"/>
    </source>
</evidence>